<dbReference type="KEGG" id="ahal:FTX54_004665"/>
<name>A0AAJ8LY16_9BACI</name>
<dbReference type="InterPro" id="IPR000045">
    <property type="entry name" value="Prepilin_IV_endopep_pep"/>
</dbReference>
<feature type="transmembrane region" description="Helical" evidence="2">
    <location>
        <begin position="83"/>
        <end position="114"/>
    </location>
</feature>
<keyword evidence="5" id="KW-1185">Reference proteome</keyword>
<dbReference type="RefSeq" id="WP_246125586.1">
    <property type="nucleotide sequence ID" value="NZ_CP144914.1"/>
</dbReference>
<organism evidence="4 5">
    <name type="scientific">Alkalicoccus halolimnae</name>
    <dbReference type="NCBI Taxonomy" id="1667239"/>
    <lineage>
        <taxon>Bacteria</taxon>
        <taxon>Bacillati</taxon>
        <taxon>Bacillota</taxon>
        <taxon>Bacilli</taxon>
        <taxon>Bacillales</taxon>
        <taxon>Bacillaceae</taxon>
        <taxon>Alkalicoccus</taxon>
    </lineage>
</organism>
<comment type="similarity">
    <text evidence="1">Belongs to the peptidase A24 family.</text>
</comment>
<accession>A0AAJ8LY16</accession>
<feature type="transmembrane region" description="Helical" evidence="2">
    <location>
        <begin position="149"/>
        <end position="167"/>
    </location>
</feature>
<dbReference type="GO" id="GO:0006465">
    <property type="term" value="P:signal peptide processing"/>
    <property type="evidence" value="ECO:0007669"/>
    <property type="project" value="TreeGrafter"/>
</dbReference>
<feature type="transmembrane region" description="Helical" evidence="2">
    <location>
        <begin position="28"/>
        <end position="44"/>
    </location>
</feature>
<gene>
    <name evidence="4" type="ORF">FTX54_004665</name>
</gene>
<dbReference type="PANTHER" id="PTHR30487:SF0">
    <property type="entry name" value="PREPILIN LEADER PEPTIDASE_N-METHYLTRANSFERASE-RELATED"/>
    <property type="match status" value="1"/>
</dbReference>
<evidence type="ECO:0000313" key="5">
    <source>
        <dbReference type="Proteomes" id="UP000321816"/>
    </source>
</evidence>
<keyword evidence="2" id="KW-0472">Membrane</keyword>
<evidence type="ECO:0000256" key="1">
    <source>
        <dbReference type="ARBA" id="ARBA00005801"/>
    </source>
</evidence>
<evidence type="ECO:0000256" key="2">
    <source>
        <dbReference type="SAM" id="Phobius"/>
    </source>
</evidence>
<dbReference type="PANTHER" id="PTHR30487">
    <property type="entry name" value="TYPE 4 PREPILIN-LIKE PROTEINS LEADER PEPTIDE-PROCESSING ENZYME"/>
    <property type="match status" value="1"/>
</dbReference>
<proteinExistence type="inferred from homology"/>
<keyword evidence="2" id="KW-1133">Transmembrane helix</keyword>
<dbReference type="InterPro" id="IPR050882">
    <property type="entry name" value="Prepilin_peptidase/N-MTase"/>
</dbReference>
<keyword evidence="4" id="KW-0378">Hydrolase</keyword>
<feature type="domain" description="Prepilin type IV endopeptidase peptidase" evidence="3">
    <location>
        <begin position="8"/>
        <end position="110"/>
    </location>
</feature>
<sequence>MSLFIIVILAAVLGISFFTDIASRRILNIVTFPAMLLGFLYYTLAGGLEGFLFSGAGFLTGLAVLFIPFALGGMGAGDVKLMAAVGALAGTGFVLATFVLGAIIGGFLALFILLKKQGLLSSMKAVFYFIPFIKGGSLQGIRQTAKTTTMPYGVSIVLGAVMAYAGGFGL</sequence>
<protein>
    <submittedName>
        <fullName evidence="4">Prepilin peptidase</fullName>
        <ecNumber evidence="4">3.4.23.43</ecNumber>
    </submittedName>
</protein>
<keyword evidence="2" id="KW-0812">Transmembrane</keyword>
<evidence type="ECO:0000259" key="3">
    <source>
        <dbReference type="Pfam" id="PF01478"/>
    </source>
</evidence>
<dbReference type="GO" id="GO:0005886">
    <property type="term" value="C:plasma membrane"/>
    <property type="evidence" value="ECO:0007669"/>
    <property type="project" value="TreeGrafter"/>
</dbReference>
<dbReference type="GO" id="GO:0004190">
    <property type="term" value="F:aspartic-type endopeptidase activity"/>
    <property type="evidence" value="ECO:0007669"/>
    <property type="project" value="UniProtKB-EC"/>
</dbReference>
<dbReference type="AlphaFoldDB" id="A0AAJ8LY16"/>
<dbReference type="EC" id="3.4.23.43" evidence="4"/>
<dbReference type="EMBL" id="CP144914">
    <property type="protein sequence ID" value="WWD80856.1"/>
    <property type="molecule type" value="Genomic_DNA"/>
</dbReference>
<dbReference type="Pfam" id="PF01478">
    <property type="entry name" value="Peptidase_A24"/>
    <property type="match status" value="1"/>
</dbReference>
<evidence type="ECO:0000313" key="4">
    <source>
        <dbReference type="EMBL" id="WWD80856.1"/>
    </source>
</evidence>
<feature type="transmembrane region" description="Helical" evidence="2">
    <location>
        <begin position="51"/>
        <end position="71"/>
    </location>
</feature>
<dbReference type="Gene3D" id="1.20.120.1220">
    <property type="match status" value="1"/>
</dbReference>
<reference evidence="4 5" key="1">
    <citation type="submission" date="2024-01" db="EMBL/GenBank/DDBJ databases">
        <title>Complete Genome Sequence of Alkalicoccus halolimnae BZ-SZ-XJ29T, a Moderately Halophilic Bacterium Isolated from a Salt Lake.</title>
        <authorList>
            <person name="Zhao B."/>
        </authorList>
    </citation>
    <scope>NUCLEOTIDE SEQUENCE [LARGE SCALE GENOMIC DNA]</scope>
    <source>
        <strain evidence="4 5">BZ-SZ-XJ29</strain>
    </source>
</reference>
<dbReference type="Proteomes" id="UP000321816">
    <property type="component" value="Chromosome"/>
</dbReference>